<name>F4RRA0_MELLP</name>
<dbReference type="GO" id="GO:0003723">
    <property type="term" value="F:RNA binding"/>
    <property type="evidence" value="ECO:0007669"/>
    <property type="project" value="UniProtKB-KW"/>
</dbReference>
<dbReference type="eggNOG" id="KOG2874">
    <property type="taxonomic scope" value="Eukaryota"/>
</dbReference>
<organism evidence="16">
    <name type="scientific">Melampsora larici-populina (strain 98AG31 / pathotype 3-4-7)</name>
    <name type="common">Poplar leaf rust fungus</name>
    <dbReference type="NCBI Taxonomy" id="747676"/>
    <lineage>
        <taxon>Eukaryota</taxon>
        <taxon>Fungi</taxon>
        <taxon>Dikarya</taxon>
        <taxon>Basidiomycota</taxon>
        <taxon>Pucciniomycotina</taxon>
        <taxon>Pucciniomycetes</taxon>
        <taxon>Pucciniales</taxon>
        <taxon>Melampsoraceae</taxon>
        <taxon>Melampsora</taxon>
    </lineage>
</organism>
<evidence type="ECO:0000256" key="1">
    <source>
        <dbReference type="ARBA" id="ARBA00004604"/>
    </source>
</evidence>
<evidence type="ECO:0000256" key="11">
    <source>
        <dbReference type="ARBA" id="ARBA00032023"/>
    </source>
</evidence>
<gene>
    <name evidence="15" type="ORF">MELLADRAFT_48934</name>
</gene>
<dbReference type="HOGENOM" id="CLU_040185_0_2_1"/>
<dbReference type="InterPro" id="IPR024166">
    <property type="entry name" value="rRNA_assembly_KRR1"/>
</dbReference>
<evidence type="ECO:0000256" key="3">
    <source>
        <dbReference type="ARBA" id="ARBA00017405"/>
    </source>
</evidence>
<comment type="subunit">
    <text evidence="10">Component of the ribosomal small subunit (SSU) processome composed of at least 40 protein subunits and snoRNA U3. Interacts with snoRNA U3. Interacts with MPP10, KRI1 and with ribosomal proteins RPS1A, RPS4A, RPS4B, RPS8A, RPS8B, RPS11A, RPS11B, RPS13, RPS24, RPS25, RPL4A, RPL7B, RPL8, RPL23, RPL25 and RPL28.</text>
</comment>
<protein>
    <recommendedName>
        <fullName evidence="3">KRR1 small subunit processome component</fullName>
    </recommendedName>
    <alternativeName>
        <fullName evidence="12">KRR-R motif-containing protein 1</fullName>
    </alternativeName>
    <alternativeName>
        <fullName evidence="11">Ribosomal RNA assembly protein KRR1</fullName>
    </alternativeName>
</protein>
<dbReference type="InParanoid" id="F4RRA0"/>
<dbReference type="InterPro" id="IPR036612">
    <property type="entry name" value="KH_dom_type_1_sf"/>
</dbReference>
<evidence type="ECO:0000313" key="16">
    <source>
        <dbReference type="Proteomes" id="UP000001072"/>
    </source>
</evidence>
<dbReference type="PANTHER" id="PTHR12581">
    <property type="entry name" value="HIV-1 REV BINDING PROTEIN 2, 3"/>
    <property type="match status" value="1"/>
</dbReference>
<proteinExistence type="inferred from homology"/>
<dbReference type="GeneID" id="18928564"/>
<feature type="compositionally biased region" description="Basic and acidic residues" evidence="13">
    <location>
        <begin position="392"/>
        <end position="409"/>
    </location>
</feature>
<dbReference type="GO" id="GO:0030688">
    <property type="term" value="C:preribosome, small subunit precursor"/>
    <property type="evidence" value="ECO:0007669"/>
    <property type="project" value="EnsemblFungi"/>
</dbReference>
<dbReference type="FunFam" id="3.30.1370.10:FF:000014">
    <property type="entry name" value="KRR1 small subunit processome component"/>
    <property type="match status" value="1"/>
</dbReference>
<evidence type="ECO:0000313" key="15">
    <source>
        <dbReference type="EMBL" id="EGG05187.1"/>
    </source>
</evidence>
<evidence type="ECO:0000256" key="10">
    <source>
        <dbReference type="ARBA" id="ARBA00025908"/>
    </source>
</evidence>
<dbReference type="EMBL" id="GL883114">
    <property type="protein sequence ID" value="EGG05187.1"/>
    <property type="molecule type" value="Genomic_DNA"/>
</dbReference>
<dbReference type="STRING" id="747676.F4RRA0"/>
<dbReference type="SMART" id="SM00322">
    <property type="entry name" value="KH"/>
    <property type="match status" value="1"/>
</dbReference>
<dbReference type="Proteomes" id="UP000001072">
    <property type="component" value="Unassembled WGS sequence"/>
</dbReference>
<sequence length="428" mass="49524">MAITKQVEDITTTNINEEINLERKSKKQQHRKDKPWDTDDIDHWKIEPFEMDPIKFKPFTEESSFATLFPKYREVYLREIWSHLTKVLETHGVACVLDLVEGSMTVKTTRKTCDPFIILKARDLIKLLARSVPITQAVKILEDGVACDVVKIGNIIRNKERFVKRRQRILGPSGSTLKAIELLTGCYILVQGTTVSVMGPYRGLKTVRRIVIDCMKNIHPVYHIKELMIKRELAKDPKLVNENWDRFLPNFSQRKKAKQKTTAEHQAIEESSHSNSNPNPQASSSKSTVLQTSQSDAFNESIAQQKQKPKKIEKKKYTPFPPPQLPSKIDQQLESGEYFLKSREKKTILETKRKEGQEAISNLRKLNKQTVFNPPMEKEEVRVNQVAQKIEENQVKKRKAMEEKEKEKQSGGSKKRMVMDEGRRARME</sequence>
<dbReference type="OrthoDB" id="441223at2759"/>
<dbReference type="InterPro" id="IPR048548">
    <property type="entry name" value="KRR1-like_KH2"/>
</dbReference>
<dbReference type="InterPro" id="IPR048550">
    <property type="entry name" value="KRR1-like_KH1_euk"/>
</dbReference>
<evidence type="ECO:0000256" key="13">
    <source>
        <dbReference type="SAM" id="MobiDB-lite"/>
    </source>
</evidence>
<evidence type="ECO:0000256" key="2">
    <source>
        <dbReference type="ARBA" id="ARBA00009344"/>
    </source>
</evidence>
<dbReference type="CDD" id="cd22394">
    <property type="entry name" value="KH-I_KRR1_rpt2"/>
    <property type="match status" value="1"/>
</dbReference>
<feature type="compositionally biased region" description="Basic and acidic residues" evidence="13">
    <location>
        <begin position="417"/>
        <end position="428"/>
    </location>
</feature>
<comment type="similarity">
    <text evidence="2">Belongs to the KRR1 family.</text>
</comment>
<accession>F4RRA0</accession>
<feature type="region of interest" description="Disordered" evidence="13">
    <location>
        <begin position="251"/>
        <end position="330"/>
    </location>
</feature>
<evidence type="ECO:0000256" key="7">
    <source>
        <dbReference type="ARBA" id="ARBA00023242"/>
    </source>
</evidence>
<feature type="region of interest" description="Disordered" evidence="13">
    <location>
        <begin position="392"/>
        <end position="428"/>
    </location>
</feature>
<evidence type="ECO:0000256" key="9">
    <source>
        <dbReference type="ARBA" id="ARBA00024668"/>
    </source>
</evidence>
<keyword evidence="6" id="KW-0694">RNA-binding</keyword>
<feature type="compositionally biased region" description="Basic and acidic residues" evidence="13">
    <location>
        <begin position="261"/>
        <end position="272"/>
    </location>
</feature>
<dbReference type="RefSeq" id="XP_007411552.1">
    <property type="nucleotide sequence ID" value="XM_007411490.1"/>
</dbReference>
<keyword evidence="16" id="KW-1185">Reference proteome</keyword>
<reference evidence="16" key="1">
    <citation type="journal article" date="2011" name="Proc. Natl. Acad. Sci. U.S.A.">
        <title>Obligate biotrophy features unraveled by the genomic analysis of rust fungi.</title>
        <authorList>
            <person name="Duplessis S."/>
            <person name="Cuomo C.A."/>
            <person name="Lin Y.-C."/>
            <person name="Aerts A."/>
            <person name="Tisserant E."/>
            <person name="Veneault-Fourrey C."/>
            <person name="Joly D.L."/>
            <person name="Hacquard S."/>
            <person name="Amselem J."/>
            <person name="Cantarel B.L."/>
            <person name="Chiu R."/>
            <person name="Coutinho P.M."/>
            <person name="Feau N."/>
            <person name="Field M."/>
            <person name="Frey P."/>
            <person name="Gelhaye E."/>
            <person name="Goldberg J."/>
            <person name="Grabherr M.G."/>
            <person name="Kodira C.D."/>
            <person name="Kohler A."/>
            <person name="Kuees U."/>
            <person name="Lindquist E.A."/>
            <person name="Lucas S.M."/>
            <person name="Mago R."/>
            <person name="Mauceli E."/>
            <person name="Morin E."/>
            <person name="Murat C."/>
            <person name="Pangilinan J.L."/>
            <person name="Park R."/>
            <person name="Pearson M."/>
            <person name="Quesneville H."/>
            <person name="Rouhier N."/>
            <person name="Sakthikumar S."/>
            <person name="Salamov A.A."/>
            <person name="Schmutz J."/>
            <person name="Selles B."/>
            <person name="Shapiro H."/>
            <person name="Tanguay P."/>
            <person name="Tuskan G.A."/>
            <person name="Henrissat B."/>
            <person name="Van de Peer Y."/>
            <person name="Rouze P."/>
            <person name="Ellis J.G."/>
            <person name="Dodds P.N."/>
            <person name="Schein J.E."/>
            <person name="Zhong S."/>
            <person name="Hamelin R.C."/>
            <person name="Grigoriev I.V."/>
            <person name="Szabo L.J."/>
            <person name="Martin F."/>
        </authorList>
    </citation>
    <scope>NUCLEOTIDE SEQUENCE [LARGE SCALE GENOMIC DNA]</scope>
    <source>
        <strain evidence="16">98AG31 / pathotype 3-4-7</strain>
    </source>
</reference>
<dbReference type="KEGG" id="mlr:MELLADRAFT_48934"/>
<dbReference type="Pfam" id="PF17903">
    <property type="entry name" value="KH_KRR1_1st"/>
    <property type="match status" value="1"/>
</dbReference>
<keyword evidence="4" id="KW-0690">Ribosome biogenesis</keyword>
<keyword evidence="5" id="KW-0698">rRNA processing</keyword>
<feature type="compositionally biased region" description="Polar residues" evidence="13">
    <location>
        <begin position="288"/>
        <end position="303"/>
    </location>
</feature>
<feature type="compositionally biased region" description="Low complexity" evidence="13">
    <location>
        <begin position="273"/>
        <end position="287"/>
    </location>
</feature>
<evidence type="ECO:0000256" key="4">
    <source>
        <dbReference type="ARBA" id="ARBA00022517"/>
    </source>
</evidence>
<dbReference type="SUPFAM" id="SSF54791">
    <property type="entry name" value="Eukaryotic type KH-domain (KH-domain type I)"/>
    <property type="match status" value="1"/>
</dbReference>
<evidence type="ECO:0000256" key="12">
    <source>
        <dbReference type="ARBA" id="ARBA00032993"/>
    </source>
</evidence>
<dbReference type="Pfam" id="PF21800">
    <property type="entry name" value="KH_KRR1_2nd"/>
    <property type="match status" value="1"/>
</dbReference>
<dbReference type="Gene3D" id="3.30.1370.10">
    <property type="entry name" value="K Homology domain, type 1"/>
    <property type="match status" value="2"/>
</dbReference>
<dbReference type="InterPro" id="IPR004087">
    <property type="entry name" value="KH_dom"/>
</dbReference>
<dbReference type="InterPro" id="IPR041174">
    <property type="entry name" value="KRR1-like_KH1"/>
</dbReference>
<dbReference type="FunFam" id="3.30.1370.10:FF:000011">
    <property type="entry name" value="KRR1 small subunit processome component"/>
    <property type="match status" value="1"/>
</dbReference>
<keyword evidence="8" id="KW-0687">Ribonucleoprotein</keyword>
<keyword evidence="7" id="KW-0539">Nucleus</keyword>
<dbReference type="GO" id="GO:0032040">
    <property type="term" value="C:small-subunit processome"/>
    <property type="evidence" value="ECO:0007669"/>
    <property type="project" value="EnsemblFungi"/>
</dbReference>
<evidence type="ECO:0000259" key="14">
    <source>
        <dbReference type="SMART" id="SM00322"/>
    </source>
</evidence>
<feature type="domain" description="K Homology" evidence="14">
    <location>
        <begin position="148"/>
        <end position="216"/>
    </location>
</feature>
<dbReference type="PIRSF" id="PIRSF006515">
    <property type="entry name" value="KRR1"/>
    <property type="match status" value="1"/>
</dbReference>
<dbReference type="AlphaFoldDB" id="F4RRA0"/>
<dbReference type="InterPro" id="IPR048549">
    <property type="entry name" value="KRR1-like_KH2_euk"/>
</dbReference>
<comment type="function">
    <text evidence="9">Required for 40S ribosome biogenesis. Involved in nucleolar processing of pre-18S ribosomal RNA and ribosome assembly. Essential for vegetative growth.</text>
</comment>
<evidence type="ECO:0000256" key="6">
    <source>
        <dbReference type="ARBA" id="ARBA00022884"/>
    </source>
</evidence>
<evidence type="ECO:0000256" key="8">
    <source>
        <dbReference type="ARBA" id="ARBA00023274"/>
    </source>
</evidence>
<dbReference type="GO" id="GO:0000447">
    <property type="term" value="P:endonucleolytic cleavage in ITS1 to separate SSU-rRNA from 5.8S rRNA and LSU-rRNA from tricistronic rRNA transcript (SSU-rRNA, 5.8S rRNA, LSU-rRNA)"/>
    <property type="evidence" value="ECO:0007669"/>
    <property type="project" value="EnsemblFungi"/>
</dbReference>
<dbReference type="CDD" id="cd22393">
    <property type="entry name" value="KH-I_KRR1_rpt1"/>
    <property type="match status" value="1"/>
</dbReference>
<evidence type="ECO:0000256" key="5">
    <source>
        <dbReference type="ARBA" id="ARBA00022552"/>
    </source>
</evidence>
<dbReference type="VEuPathDB" id="FungiDB:MELLADRAFT_48934"/>
<dbReference type="FunCoup" id="F4RRA0">
    <property type="interactions" value="622"/>
</dbReference>
<dbReference type="PANTHER" id="PTHR12581:SF0">
    <property type="entry name" value="KRR1 SMALL SUBUNIT PROCESSOME COMPONENT HOMOLOG"/>
    <property type="match status" value="1"/>
</dbReference>
<comment type="subcellular location">
    <subcellularLocation>
        <location evidence="1">Nucleus</location>
        <location evidence="1">Nucleolus</location>
    </subcellularLocation>
</comment>